<dbReference type="EMBL" id="SRPY01000386">
    <property type="protein sequence ID" value="KAG5925328.1"/>
    <property type="molecule type" value="Genomic_DNA"/>
</dbReference>
<dbReference type="AlphaFoldDB" id="A0A8K0J5G4"/>
<feature type="signal peptide" evidence="1">
    <location>
        <begin position="1"/>
        <end position="17"/>
    </location>
</feature>
<comment type="caution">
    <text evidence="2">The sequence shown here is derived from an EMBL/GenBank/DDBJ whole genome shotgun (WGS) entry which is preliminary data.</text>
</comment>
<reference evidence="2" key="1">
    <citation type="journal article" date="2020" name="bioRxiv">
        <title>Whole genome comparisons of ergot fungi reveals the divergence and evolution of species within the genus Claviceps are the result of varying mechanisms driving genome evolution and host range expansion.</title>
        <authorList>
            <person name="Wyka S.A."/>
            <person name="Mondo S.J."/>
            <person name="Liu M."/>
            <person name="Dettman J."/>
            <person name="Nalam V."/>
            <person name="Broders K.D."/>
        </authorList>
    </citation>
    <scope>NUCLEOTIDE SEQUENCE</scope>
    <source>
        <strain evidence="2">CCC 489</strain>
    </source>
</reference>
<dbReference type="OrthoDB" id="4954692at2759"/>
<name>A0A8K0J5G4_9HYPO</name>
<evidence type="ECO:0000256" key="1">
    <source>
        <dbReference type="SAM" id="SignalP"/>
    </source>
</evidence>
<gene>
    <name evidence="2" type="ORF">E4U42_004409</name>
</gene>
<protein>
    <submittedName>
        <fullName evidence="2">Uncharacterized protein</fullName>
    </submittedName>
</protein>
<evidence type="ECO:0000313" key="2">
    <source>
        <dbReference type="EMBL" id="KAG5925328.1"/>
    </source>
</evidence>
<keyword evidence="1" id="KW-0732">Signal</keyword>
<proteinExistence type="predicted"/>
<accession>A0A8K0J5G4</accession>
<feature type="chain" id="PRO_5035443476" evidence="1">
    <location>
        <begin position="18"/>
        <end position="106"/>
    </location>
</feature>
<sequence length="106" mass="11133">MKASIISLLLLGASAHATPKAPSVASADNILPEPLTYVGGDLPQDDAKNLLDARDSQRRCTCFPCWSRGQPCNPGKCECYGSDGCYSCRGGRSVCQPGPGSNICLQ</sequence>
<keyword evidence="3" id="KW-1185">Reference proteome</keyword>
<dbReference type="Proteomes" id="UP000811619">
    <property type="component" value="Unassembled WGS sequence"/>
</dbReference>
<evidence type="ECO:0000313" key="3">
    <source>
        <dbReference type="Proteomes" id="UP000811619"/>
    </source>
</evidence>
<organism evidence="2 3">
    <name type="scientific">Claviceps africana</name>
    <dbReference type="NCBI Taxonomy" id="83212"/>
    <lineage>
        <taxon>Eukaryota</taxon>
        <taxon>Fungi</taxon>
        <taxon>Dikarya</taxon>
        <taxon>Ascomycota</taxon>
        <taxon>Pezizomycotina</taxon>
        <taxon>Sordariomycetes</taxon>
        <taxon>Hypocreomycetidae</taxon>
        <taxon>Hypocreales</taxon>
        <taxon>Clavicipitaceae</taxon>
        <taxon>Claviceps</taxon>
    </lineage>
</organism>